<name>A0A059TMR3_HALMT</name>
<dbReference type="AlphaFoldDB" id="A0A059TMR3"/>
<accession>A0A059TMR3</accession>
<reference evidence="1 2" key="1">
    <citation type="submission" date="2014-04" db="EMBL/GenBank/DDBJ databases">
        <title>Transcriptional profiles of Haloferax mediterranei on the basis of nitrogen availability.</title>
        <authorList>
            <person name="Bautista V."/>
        </authorList>
    </citation>
    <scope>NUCLEOTIDE SEQUENCE [LARGE SCALE GENOMIC DNA]</scope>
    <source>
        <strain evidence="2">ATCC 33500 / DSM 1411 / JCM 8866 / NBRC 14739 / NCIMB 2177 / R-4</strain>
    </source>
</reference>
<sequence length="330" mass="34736">MWLTGVLAGGRFHAHRAVRRDEAVGAVPAADGAVVTLLGGRAGRREVDGAFLVVVGGVDFDVDLAVRVLGGEVGDELAYVVDGLDVVVDVVDVAVDHRGGDGHVDNVAFALAHELDVLSEFGVVVAVARAVEGVLGFEDDLLRLGERGVADAETRVVRHRDLLGLLAEDVLQVAGAFAEFHVDDDVRANVESGDVLVEVLAGGAECGRVDGNLLPIVLFRRTADNEEIDWFDNLAAAKGGCRGTSNELRLVRVVVENLSDTVEIEIRECPGDAFGDTVTDGVRVPDSLPFDNFDLLVLDRALVGGFEADVSVGHCRVYPAGGSITCGNLP</sequence>
<dbReference type="Proteomes" id="UP000027075">
    <property type="component" value="Chromosome"/>
</dbReference>
<organism evidence="1 2">
    <name type="scientific">Haloferax mediterranei (strain ATCC 33500 / DSM 1411 / JCM 8866 / NBRC 14739 / NCIMB 2177 / R-4)</name>
    <name type="common">Halobacterium mediterranei</name>
    <dbReference type="NCBI Taxonomy" id="523841"/>
    <lineage>
        <taxon>Archaea</taxon>
        <taxon>Methanobacteriati</taxon>
        <taxon>Methanobacteriota</taxon>
        <taxon>Stenosarchaea group</taxon>
        <taxon>Halobacteria</taxon>
        <taxon>Halobacteriales</taxon>
        <taxon>Haloferacaceae</taxon>
        <taxon>Haloferax</taxon>
    </lineage>
</organism>
<gene>
    <name evidence="1" type="ORF">BM92_00415</name>
</gene>
<proteinExistence type="predicted"/>
<evidence type="ECO:0000313" key="1">
    <source>
        <dbReference type="EMBL" id="AHZ21206.1"/>
    </source>
</evidence>
<dbReference type="EMBL" id="CP007551">
    <property type="protein sequence ID" value="AHZ21206.1"/>
    <property type="molecule type" value="Genomic_DNA"/>
</dbReference>
<evidence type="ECO:0000313" key="2">
    <source>
        <dbReference type="Proteomes" id="UP000027075"/>
    </source>
</evidence>
<protein>
    <submittedName>
        <fullName evidence="1">Uncharacterized protein</fullName>
    </submittedName>
</protein>